<dbReference type="InterPro" id="IPR029058">
    <property type="entry name" value="AB_hydrolase_fold"/>
</dbReference>
<sequence>MTNKTGSTLWVLFFTGCVLLFRTVSYSQTGDYYNYSDEKLELQSGYLQESITCHFHLPETYASSDSSTRYPVVILFDSQHEKTYPHLINGIDLLTSESQFPEAIIVGVPFTRQNRYYFTSAHKNKGDSLSGIERMSLFIFDELVPRLRDQYKGNDFLALIGHSRTAFLANYLLAQNNSDVDLVIAASGFYNNEPLGTETMKKFLSGAASFSSPVRYYFSAGTSLEEKIYYDQCSEIATFLREQPNSPLLNWQFIENQYANHMPNYWLTVPVALMDAFSAYNFILNNWFSITNGKESPENPIEQFKNDLEYCSKQLGFQVNPGLTQLFSLANTFAQKEDYKTAIDFLLLGHAYYPDYTEFDETLAYYYGEMGNKEKAAFWQSEYDRKTGK</sequence>
<dbReference type="SUPFAM" id="SSF53474">
    <property type="entry name" value="alpha/beta-Hydrolases"/>
    <property type="match status" value="1"/>
</dbReference>
<dbReference type="Proteomes" id="UP001501126">
    <property type="component" value="Unassembled WGS sequence"/>
</dbReference>
<dbReference type="RefSeq" id="WP_343788244.1">
    <property type="nucleotide sequence ID" value="NZ_BAAAFH010000021.1"/>
</dbReference>
<dbReference type="Gene3D" id="3.40.50.1820">
    <property type="entry name" value="alpha/beta hydrolase"/>
    <property type="match status" value="1"/>
</dbReference>
<name>A0ABP3Y5M5_9FLAO</name>
<protein>
    <recommendedName>
        <fullName evidence="3">Esterase</fullName>
    </recommendedName>
</protein>
<evidence type="ECO:0000313" key="1">
    <source>
        <dbReference type="EMBL" id="GAA0876078.1"/>
    </source>
</evidence>
<keyword evidence="2" id="KW-1185">Reference proteome</keyword>
<dbReference type="Pfam" id="PF00756">
    <property type="entry name" value="Esterase"/>
    <property type="match status" value="1"/>
</dbReference>
<dbReference type="PANTHER" id="PTHR48098:SF6">
    <property type="entry name" value="FERRI-BACILLIBACTIN ESTERASE BESA"/>
    <property type="match status" value="1"/>
</dbReference>
<comment type="caution">
    <text evidence="1">The sequence shown here is derived from an EMBL/GenBank/DDBJ whole genome shotgun (WGS) entry which is preliminary data.</text>
</comment>
<reference evidence="2" key="1">
    <citation type="journal article" date="2019" name="Int. J. Syst. Evol. Microbiol.">
        <title>The Global Catalogue of Microorganisms (GCM) 10K type strain sequencing project: providing services to taxonomists for standard genome sequencing and annotation.</title>
        <authorList>
            <consortium name="The Broad Institute Genomics Platform"/>
            <consortium name="The Broad Institute Genome Sequencing Center for Infectious Disease"/>
            <person name="Wu L."/>
            <person name="Ma J."/>
        </authorList>
    </citation>
    <scope>NUCLEOTIDE SEQUENCE [LARGE SCALE GENOMIC DNA]</scope>
    <source>
        <strain evidence="2">JCM 16083</strain>
    </source>
</reference>
<organism evidence="1 2">
    <name type="scientific">Wandonia haliotis</name>
    <dbReference type="NCBI Taxonomy" id="574963"/>
    <lineage>
        <taxon>Bacteria</taxon>
        <taxon>Pseudomonadati</taxon>
        <taxon>Bacteroidota</taxon>
        <taxon>Flavobacteriia</taxon>
        <taxon>Flavobacteriales</taxon>
        <taxon>Crocinitomicaceae</taxon>
        <taxon>Wandonia</taxon>
    </lineage>
</organism>
<accession>A0ABP3Y5M5</accession>
<proteinExistence type="predicted"/>
<dbReference type="InterPro" id="IPR000801">
    <property type="entry name" value="Esterase-like"/>
</dbReference>
<dbReference type="PANTHER" id="PTHR48098">
    <property type="entry name" value="ENTEROCHELIN ESTERASE-RELATED"/>
    <property type="match status" value="1"/>
</dbReference>
<evidence type="ECO:0000313" key="2">
    <source>
        <dbReference type="Proteomes" id="UP001501126"/>
    </source>
</evidence>
<dbReference type="InterPro" id="IPR050583">
    <property type="entry name" value="Mycobacterial_A85_antigen"/>
</dbReference>
<evidence type="ECO:0008006" key="3">
    <source>
        <dbReference type="Google" id="ProtNLM"/>
    </source>
</evidence>
<dbReference type="EMBL" id="BAAAFH010000021">
    <property type="protein sequence ID" value="GAA0876078.1"/>
    <property type="molecule type" value="Genomic_DNA"/>
</dbReference>
<dbReference type="PROSITE" id="PS51257">
    <property type="entry name" value="PROKAR_LIPOPROTEIN"/>
    <property type="match status" value="1"/>
</dbReference>
<gene>
    <name evidence="1" type="ORF">GCM10009118_24880</name>
</gene>